<dbReference type="CDD" id="cd00014">
    <property type="entry name" value="CH_SF"/>
    <property type="match status" value="1"/>
</dbReference>
<keyword evidence="1" id="KW-0472">Membrane</keyword>
<organism evidence="3 4">
    <name type="scientific">Hexamita inflata</name>
    <dbReference type="NCBI Taxonomy" id="28002"/>
    <lineage>
        <taxon>Eukaryota</taxon>
        <taxon>Metamonada</taxon>
        <taxon>Diplomonadida</taxon>
        <taxon>Hexamitidae</taxon>
        <taxon>Hexamitinae</taxon>
        <taxon>Hexamita</taxon>
    </lineage>
</organism>
<evidence type="ECO:0000256" key="1">
    <source>
        <dbReference type="SAM" id="Phobius"/>
    </source>
</evidence>
<dbReference type="EMBL" id="CAXDID020000306">
    <property type="protein sequence ID" value="CAL6074234.1"/>
    <property type="molecule type" value="Genomic_DNA"/>
</dbReference>
<keyword evidence="1" id="KW-0812">Transmembrane</keyword>
<feature type="domain" description="Calponin-homology (CH)" evidence="2">
    <location>
        <begin position="18"/>
        <end position="122"/>
    </location>
</feature>
<dbReference type="InterPro" id="IPR036872">
    <property type="entry name" value="CH_dom_sf"/>
</dbReference>
<protein>
    <submittedName>
        <fullName evidence="3">Rab-like_protein</fullName>
    </submittedName>
</protein>
<evidence type="ECO:0000313" key="4">
    <source>
        <dbReference type="Proteomes" id="UP001642409"/>
    </source>
</evidence>
<comment type="caution">
    <text evidence="3">The sequence shown here is derived from an EMBL/GenBank/DDBJ whole genome shotgun (WGS) entry which is preliminary data.</text>
</comment>
<dbReference type="InterPro" id="IPR001715">
    <property type="entry name" value="CH_dom"/>
</dbReference>
<sequence>MSGAVTIVRNNKKAMNYSNEIKIAKNYIITLFPDQDSQTAFDQLIKSGVLFAQMCNKIKPASVNISMVKQNYHYMSNWKQSIDVLKSFGFHDTLLFNPSDIVKDPPTPAALHALCLIIFALELKGGLTQMKDQDKNDLMDDFLERPQELMMIEALKLNIPEKTAVIDPVVEKTLEKTVEIEKTEGKTEKKTEVLEEKMKGTNVCLNFVVIWIALVFVKLLFSNHE</sequence>
<dbReference type="Gene3D" id="1.10.418.10">
    <property type="entry name" value="Calponin-like domain"/>
    <property type="match status" value="1"/>
</dbReference>
<reference evidence="3 4" key="1">
    <citation type="submission" date="2024-07" db="EMBL/GenBank/DDBJ databases">
        <authorList>
            <person name="Akdeniz Z."/>
        </authorList>
    </citation>
    <scope>NUCLEOTIDE SEQUENCE [LARGE SCALE GENOMIC DNA]</scope>
</reference>
<evidence type="ECO:0000313" key="3">
    <source>
        <dbReference type="EMBL" id="CAL6074234.1"/>
    </source>
</evidence>
<feature type="transmembrane region" description="Helical" evidence="1">
    <location>
        <begin position="203"/>
        <end position="221"/>
    </location>
</feature>
<evidence type="ECO:0000259" key="2">
    <source>
        <dbReference type="PROSITE" id="PS50021"/>
    </source>
</evidence>
<keyword evidence="1" id="KW-1133">Transmembrane helix</keyword>
<dbReference type="Pfam" id="PF00307">
    <property type="entry name" value="CH"/>
    <property type="match status" value="1"/>
</dbReference>
<proteinExistence type="predicted"/>
<gene>
    <name evidence="3" type="ORF">HINF_LOCUS56556</name>
</gene>
<dbReference type="Proteomes" id="UP001642409">
    <property type="component" value="Unassembled WGS sequence"/>
</dbReference>
<dbReference type="PROSITE" id="PS50021">
    <property type="entry name" value="CH"/>
    <property type="match status" value="1"/>
</dbReference>
<accession>A0ABP1L3D9</accession>
<dbReference type="SUPFAM" id="SSF47576">
    <property type="entry name" value="Calponin-homology domain, CH-domain"/>
    <property type="match status" value="1"/>
</dbReference>
<keyword evidence="4" id="KW-1185">Reference proteome</keyword>
<name>A0ABP1L3D9_9EUKA</name>